<dbReference type="InterPro" id="IPR036388">
    <property type="entry name" value="WH-like_DNA-bd_sf"/>
</dbReference>
<organism evidence="1 2">
    <name type="scientific">Roseisalinus antarcticus</name>
    <dbReference type="NCBI Taxonomy" id="254357"/>
    <lineage>
        <taxon>Bacteria</taxon>
        <taxon>Pseudomonadati</taxon>
        <taxon>Pseudomonadota</taxon>
        <taxon>Alphaproteobacteria</taxon>
        <taxon>Rhodobacterales</taxon>
        <taxon>Roseobacteraceae</taxon>
        <taxon>Roseisalinus</taxon>
    </lineage>
</organism>
<evidence type="ECO:0000313" key="2">
    <source>
        <dbReference type="Proteomes" id="UP000193900"/>
    </source>
</evidence>
<evidence type="ECO:0000313" key="1">
    <source>
        <dbReference type="EMBL" id="SLN75455.1"/>
    </source>
</evidence>
<gene>
    <name evidence="1" type="ORF">ROA7023_03973</name>
</gene>
<reference evidence="1 2" key="1">
    <citation type="submission" date="2017-03" db="EMBL/GenBank/DDBJ databases">
        <authorList>
            <person name="Afonso C.L."/>
            <person name="Miller P.J."/>
            <person name="Scott M.A."/>
            <person name="Spackman E."/>
            <person name="Goraichik I."/>
            <person name="Dimitrov K.M."/>
            <person name="Suarez D.L."/>
            <person name="Swayne D.E."/>
        </authorList>
    </citation>
    <scope>NUCLEOTIDE SEQUENCE [LARGE SCALE GENOMIC DNA]</scope>
    <source>
        <strain evidence="1 2">CECT 7023</strain>
    </source>
</reference>
<sequence length="312" mass="34170">MLAWLWTRLSDSGPAVSISGRALRRFPEGDVDRLLRARVLIERRKADNWPVCAHCDCGLDARPVRYVGQELRACCPDNPAEDVILEEGDLKRFGIDARRLAAQIAASGGLAGSVATVVDDVWMLGNTPADGALMLCRDVDRLEAPGAILAMKSAAAPRLVTVIVHEPDPALVLRLREAGIEVWALTDVVRTSAEGADRLVLDGARVSTGAVRLVLHRRAQSAVLDGRRLDLPPQMFMLFNMFVERSLQRDPVLKAQEIEAQFQRTPREIVRDLRKSLVVSGLAEETAEALIQTVRTRGYCLGLAPSEAAIED</sequence>
<dbReference type="Gene3D" id="1.10.10.10">
    <property type="entry name" value="Winged helix-like DNA-binding domain superfamily/Winged helix DNA-binding domain"/>
    <property type="match status" value="1"/>
</dbReference>
<protein>
    <recommendedName>
        <fullName evidence="3">OmpR/PhoB-type domain-containing protein</fullName>
    </recommendedName>
</protein>
<dbReference type="RefSeq" id="WP_143535670.1">
    <property type="nucleotide sequence ID" value="NZ_FWFZ01000035.1"/>
</dbReference>
<dbReference type="EMBL" id="FWFZ01000035">
    <property type="protein sequence ID" value="SLN75455.1"/>
    <property type="molecule type" value="Genomic_DNA"/>
</dbReference>
<dbReference type="OrthoDB" id="7760280at2"/>
<keyword evidence="2" id="KW-1185">Reference proteome</keyword>
<proteinExistence type="predicted"/>
<dbReference type="Proteomes" id="UP000193900">
    <property type="component" value="Unassembled WGS sequence"/>
</dbReference>
<dbReference type="AlphaFoldDB" id="A0A1Y5TZQ5"/>
<name>A0A1Y5TZQ5_9RHOB</name>
<accession>A0A1Y5TZQ5</accession>
<evidence type="ECO:0008006" key="3">
    <source>
        <dbReference type="Google" id="ProtNLM"/>
    </source>
</evidence>